<organism evidence="2 3">
    <name type="scientific">Muriicola jejuensis</name>
    <dbReference type="NCBI Taxonomy" id="504488"/>
    <lineage>
        <taxon>Bacteria</taxon>
        <taxon>Pseudomonadati</taxon>
        <taxon>Bacteroidota</taxon>
        <taxon>Flavobacteriia</taxon>
        <taxon>Flavobacteriales</taxon>
        <taxon>Flavobacteriaceae</taxon>
        <taxon>Muriicola</taxon>
    </lineage>
</organism>
<feature type="chain" id="PRO_5027069389" evidence="1">
    <location>
        <begin position="21"/>
        <end position="286"/>
    </location>
</feature>
<dbReference type="AlphaFoldDB" id="A0A6P0UD29"/>
<proteinExistence type="predicted"/>
<evidence type="ECO:0000313" key="2">
    <source>
        <dbReference type="EMBL" id="NER11181.1"/>
    </source>
</evidence>
<accession>A0A6P0UD29</accession>
<reference evidence="2 3" key="1">
    <citation type="submission" date="2020-01" db="EMBL/GenBank/DDBJ databases">
        <title>Muriicola jejuensis KCTC 22299.</title>
        <authorList>
            <person name="Wang G."/>
        </authorList>
    </citation>
    <scope>NUCLEOTIDE SEQUENCE [LARGE SCALE GENOMIC DNA]</scope>
    <source>
        <strain evidence="2 3">KCTC 22299</strain>
    </source>
</reference>
<feature type="signal peptide" evidence="1">
    <location>
        <begin position="1"/>
        <end position="20"/>
    </location>
</feature>
<protein>
    <submittedName>
        <fullName evidence="2">Uncharacterized protein</fullName>
    </submittedName>
</protein>
<gene>
    <name evidence="2" type="ORF">GWK09_11675</name>
</gene>
<comment type="caution">
    <text evidence="2">The sequence shown here is derived from an EMBL/GenBank/DDBJ whole genome shotgun (WGS) entry which is preliminary data.</text>
</comment>
<dbReference type="PROSITE" id="PS51257">
    <property type="entry name" value="PROKAR_LIPOPROTEIN"/>
    <property type="match status" value="1"/>
</dbReference>
<keyword evidence="1" id="KW-0732">Signal</keyword>
<evidence type="ECO:0000313" key="3">
    <source>
        <dbReference type="Proteomes" id="UP000468443"/>
    </source>
</evidence>
<keyword evidence="3" id="KW-1185">Reference proteome</keyword>
<dbReference type="EMBL" id="JAABOP010000003">
    <property type="protein sequence ID" value="NER11181.1"/>
    <property type="molecule type" value="Genomic_DNA"/>
</dbReference>
<name>A0A6P0UD29_9FLAO</name>
<evidence type="ECO:0000256" key="1">
    <source>
        <dbReference type="SAM" id="SignalP"/>
    </source>
</evidence>
<sequence>MKNVKLSGLILMMMALFAVSCEKSSEPSEQSLSPELPPAESMALDLDAFEDNGTSGKSASLLDAEKAPNGNWVFSRVVVGVWSTALYSTLSVPVTAFHAAFTQTPEKISEDTWQWSYSVDGFTSEYTARLTAQLTSEAVLWNMYITKNGIEGFDEFQWFSGSSALDGNSGFWILNQGPDRPDPMLRIDWERTGDEIGSIRYTWVRELDDQGNDDLFRNSYLEYGLQDAYFDAYFNANVYDVNMQAFAQVDIEWSRTTFEGRVRSFAYFEDEMWHCWDGNGDDVACE</sequence>
<dbReference type="Proteomes" id="UP000468443">
    <property type="component" value="Unassembled WGS sequence"/>
</dbReference>
<dbReference type="RefSeq" id="WP_163693628.1">
    <property type="nucleotide sequence ID" value="NZ_FXTW01000004.1"/>
</dbReference>